<comment type="catalytic activity">
    <reaction evidence="5">
        <text>L-serine + acetyl-CoA = O-acetyl-L-serine + CoA</text>
        <dbReference type="Rhea" id="RHEA:24560"/>
        <dbReference type="ChEBI" id="CHEBI:33384"/>
        <dbReference type="ChEBI" id="CHEBI:57287"/>
        <dbReference type="ChEBI" id="CHEBI:57288"/>
        <dbReference type="ChEBI" id="CHEBI:58340"/>
        <dbReference type="EC" id="2.3.1.30"/>
    </reaction>
</comment>
<dbReference type="STRING" id="1656094.BFC18_10100"/>
<reference evidence="6 7" key="1">
    <citation type="submission" date="2016-08" db="EMBL/GenBank/DDBJ databases">
        <authorList>
            <person name="Seilhamer J.J."/>
        </authorList>
    </citation>
    <scope>NUCLEOTIDE SEQUENCE [LARGE SCALE GENOMIC DNA]</scope>
    <source>
        <strain evidence="6 7">KCTC 42603</strain>
    </source>
</reference>
<dbReference type="PANTHER" id="PTHR42811">
    <property type="entry name" value="SERINE ACETYLTRANSFERASE"/>
    <property type="match status" value="1"/>
</dbReference>
<evidence type="ECO:0000256" key="1">
    <source>
        <dbReference type="ARBA" id="ARBA00007274"/>
    </source>
</evidence>
<gene>
    <name evidence="6" type="ORF">BFC18_10100</name>
</gene>
<dbReference type="GO" id="GO:0009001">
    <property type="term" value="F:serine O-acetyltransferase activity"/>
    <property type="evidence" value="ECO:0007669"/>
    <property type="project" value="UniProtKB-EC"/>
</dbReference>
<dbReference type="CDD" id="cd03354">
    <property type="entry name" value="LbH_SAT"/>
    <property type="match status" value="1"/>
</dbReference>
<dbReference type="Pfam" id="PF00132">
    <property type="entry name" value="Hexapep"/>
    <property type="match status" value="1"/>
</dbReference>
<dbReference type="PROSITE" id="PS00101">
    <property type="entry name" value="HEXAPEP_TRANSFERASES"/>
    <property type="match status" value="1"/>
</dbReference>
<dbReference type="GO" id="GO:0006535">
    <property type="term" value="P:cysteine biosynthetic process from serine"/>
    <property type="evidence" value="ECO:0007669"/>
    <property type="project" value="InterPro"/>
</dbReference>
<dbReference type="PIRSF" id="PIRSF000441">
    <property type="entry name" value="CysE"/>
    <property type="match status" value="1"/>
</dbReference>
<protein>
    <recommendedName>
        <fullName evidence="5">Serine acetyltransferase</fullName>
        <ecNumber evidence="5">2.3.1.30</ecNumber>
    </recommendedName>
</protein>
<dbReference type="GO" id="GO:0005737">
    <property type="term" value="C:cytoplasm"/>
    <property type="evidence" value="ECO:0007669"/>
    <property type="project" value="InterPro"/>
</dbReference>
<organism evidence="6 7">
    <name type="scientific">Alteromonas confluentis</name>
    <dbReference type="NCBI Taxonomy" id="1656094"/>
    <lineage>
        <taxon>Bacteria</taxon>
        <taxon>Pseudomonadati</taxon>
        <taxon>Pseudomonadota</taxon>
        <taxon>Gammaproteobacteria</taxon>
        <taxon>Alteromonadales</taxon>
        <taxon>Alteromonadaceae</taxon>
        <taxon>Alteromonas/Salinimonas group</taxon>
        <taxon>Alteromonas</taxon>
    </lineage>
</organism>
<dbReference type="InterPro" id="IPR045304">
    <property type="entry name" value="LbH_SAT"/>
</dbReference>
<dbReference type="EMBL" id="MDHN01000020">
    <property type="protein sequence ID" value="OFC71057.1"/>
    <property type="molecule type" value="Genomic_DNA"/>
</dbReference>
<accession>A0A1E7ZC21</accession>
<name>A0A1E7ZC21_9ALTE</name>
<proteinExistence type="inferred from homology"/>
<comment type="similarity">
    <text evidence="1 5">Belongs to the transferase hexapeptide repeat family.</text>
</comment>
<evidence type="ECO:0000313" key="6">
    <source>
        <dbReference type="EMBL" id="OFC71057.1"/>
    </source>
</evidence>
<keyword evidence="2 5" id="KW-0808">Transferase</keyword>
<keyword evidence="4 5" id="KW-0012">Acyltransferase</keyword>
<evidence type="ECO:0000256" key="4">
    <source>
        <dbReference type="ARBA" id="ARBA00023315"/>
    </source>
</evidence>
<dbReference type="AlphaFoldDB" id="A0A1E7ZC21"/>
<sequence length="202" mass="21825">MPNSVSDNAVVDNGFAALRVDLRRKRRHYTRIDNFVNKYIKMTLQWGSLAVMAFRLRQQCHAVKPDILAVLLSFFAWLIEGVLRLFTDCRISPTAKIGRGLVLHNFAGIEIDPALAGSNLTVNQNVCIGRDHTGEGKPTLGDNVFVGAGAKIMGAVSIGNNVVIAANALVISSIPDNCSVVGNPAKIVSRGVTSDYLSFDTE</sequence>
<dbReference type="EC" id="2.3.1.30" evidence="5"/>
<dbReference type="InterPro" id="IPR001451">
    <property type="entry name" value="Hexapep"/>
</dbReference>
<evidence type="ECO:0000256" key="3">
    <source>
        <dbReference type="ARBA" id="ARBA00022737"/>
    </source>
</evidence>
<evidence type="ECO:0000256" key="2">
    <source>
        <dbReference type="ARBA" id="ARBA00022679"/>
    </source>
</evidence>
<dbReference type="InterPro" id="IPR011004">
    <property type="entry name" value="Trimer_LpxA-like_sf"/>
</dbReference>
<comment type="caution">
    <text evidence="6">The sequence shown here is derived from an EMBL/GenBank/DDBJ whole genome shotgun (WGS) entry which is preliminary data.</text>
</comment>
<dbReference type="Proteomes" id="UP000175691">
    <property type="component" value="Unassembled WGS sequence"/>
</dbReference>
<dbReference type="Gene3D" id="2.160.10.10">
    <property type="entry name" value="Hexapeptide repeat proteins"/>
    <property type="match status" value="1"/>
</dbReference>
<dbReference type="InterPro" id="IPR005881">
    <property type="entry name" value="Ser_O-AcTrfase"/>
</dbReference>
<evidence type="ECO:0000256" key="5">
    <source>
        <dbReference type="PIRNR" id="PIRNR000441"/>
    </source>
</evidence>
<dbReference type="OrthoDB" id="5767762at2"/>
<keyword evidence="3" id="KW-0677">Repeat</keyword>
<evidence type="ECO:0000313" key="7">
    <source>
        <dbReference type="Proteomes" id="UP000175691"/>
    </source>
</evidence>
<dbReference type="RefSeq" id="WP_070125195.1">
    <property type="nucleotide sequence ID" value="NZ_MDHN01000020.1"/>
</dbReference>
<keyword evidence="7" id="KW-1185">Reference proteome</keyword>
<dbReference type="SUPFAM" id="SSF51161">
    <property type="entry name" value="Trimeric LpxA-like enzymes"/>
    <property type="match status" value="1"/>
</dbReference>
<dbReference type="InterPro" id="IPR018357">
    <property type="entry name" value="Hexapep_transf_CS"/>
</dbReference>